<sequence length="127" mass="14091">MARVTGIGGVFLRSRDPKALAKWYAENLGVHLSDFNGAAFQWSDEVPAGTGMTAWSAFPTDTQYFGEGQQAAMINYRVDDMDALLTALSAAGVWIDPKREDHSYGRFAWIKDCDGNRLELWQPLASE</sequence>
<dbReference type="Pfam" id="PF00903">
    <property type="entry name" value="Glyoxalase"/>
    <property type="match status" value="1"/>
</dbReference>
<feature type="domain" description="VOC" evidence="1">
    <location>
        <begin position="6"/>
        <end position="123"/>
    </location>
</feature>
<gene>
    <name evidence="2" type="ordered locus">AciX8_0618</name>
</gene>
<dbReference type="SUPFAM" id="SSF54593">
    <property type="entry name" value="Glyoxalase/Bleomycin resistance protein/Dihydroxybiphenyl dioxygenase"/>
    <property type="match status" value="1"/>
</dbReference>
<dbReference type="RefSeq" id="WP_014263852.1">
    <property type="nucleotide sequence ID" value="NC_016631.1"/>
</dbReference>
<dbReference type="InterPro" id="IPR004360">
    <property type="entry name" value="Glyas_Fos-R_dOase_dom"/>
</dbReference>
<keyword evidence="2" id="KW-0223">Dioxygenase</keyword>
<dbReference type="PANTHER" id="PTHR33993">
    <property type="entry name" value="GLYOXALASE-RELATED"/>
    <property type="match status" value="1"/>
</dbReference>
<dbReference type="EMBL" id="CP003130">
    <property type="protein sequence ID" value="AEU34968.1"/>
    <property type="molecule type" value="Genomic_DNA"/>
</dbReference>
<proteinExistence type="predicted"/>
<protein>
    <submittedName>
        <fullName evidence="2">Glyoxalase/bleomycin resistance protein/dioxygenase</fullName>
    </submittedName>
</protein>
<dbReference type="InterPro" id="IPR029068">
    <property type="entry name" value="Glyas_Bleomycin-R_OHBP_Dase"/>
</dbReference>
<dbReference type="CDD" id="cd06587">
    <property type="entry name" value="VOC"/>
    <property type="match status" value="1"/>
</dbReference>
<dbReference type="PANTHER" id="PTHR33993:SF5">
    <property type="entry name" value="GLYOXALASE"/>
    <property type="match status" value="1"/>
</dbReference>
<dbReference type="KEGG" id="gma:AciX8_0618"/>
<accession>G8NQY3</accession>
<reference evidence="2 3" key="1">
    <citation type="submission" date="2011-11" db="EMBL/GenBank/DDBJ databases">
        <title>Complete sequence of Granulicella mallensis MP5ACTX8.</title>
        <authorList>
            <consortium name="US DOE Joint Genome Institute"/>
            <person name="Lucas S."/>
            <person name="Copeland A."/>
            <person name="Lapidus A."/>
            <person name="Cheng J.-F."/>
            <person name="Goodwin L."/>
            <person name="Pitluck S."/>
            <person name="Peters L."/>
            <person name="Lu M."/>
            <person name="Detter J.C."/>
            <person name="Han C."/>
            <person name="Tapia R."/>
            <person name="Land M."/>
            <person name="Hauser L."/>
            <person name="Kyrpides N."/>
            <person name="Ivanova N."/>
            <person name="Mikhailova N."/>
            <person name="Pagani I."/>
            <person name="Rawat S."/>
            <person name="Mannisto M."/>
            <person name="Haggblom M."/>
            <person name="Woyke T."/>
        </authorList>
    </citation>
    <scope>NUCLEOTIDE SEQUENCE [LARGE SCALE GENOMIC DNA]</scope>
    <source>
        <strain evidence="3">ATCC BAA-1857 / DSM 23137 / MP5ACTX8</strain>
    </source>
</reference>
<evidence type="ECO:0000313" key="3">
    <source>
        <dbReference type="Proteomes" id="UP000007113"/>
    </source>
</evidence>
<dbReference type="Gene3D" id="3.10.180.10">
    <property type="entry name" value="2,3-Dihydroxybiphenyl 1,2-Dioxygenase, domain 1"/>
    <property type="match status" value="1"/>
</dbReference>
<dbReference type="OrthoDB" id="9799428at2"/>
<dbReference type="STRING" id="682795.AciX8_0618"/>
<dbReference type="eggNOG" id="COG0346">
    <property type="taxonomic scope" value="Bacteria"/>
</dbReference>
<dbReference type="GO" id="GO:0051213">
    <property type="term" value="F:dioxygenase activity"/>
    <property type="evidence" value="ECO:0007669"/>
    <property type="project" value="UniProtKB-KW"/>
</dbReference>
<name>G8NQY3_GRAMM</name>
<dbReference type="InterPro" id="IPR037523">
    <property type="entry name" value="VOC_core"/>
</dbReference>
<dbReference type="PROSITE" id="PS51819">
    <property type="entry name" value="VOC"/>
    <property type="match status" value="1"/>
</dbReference>
<dbReference type="InterPro" id="IPR052164">
    <property type="entry name" value="Anthracycline_SecMetBiosynth"/>
</dbReference>
<evidence type="ECO:0000259" key="1">
    <source>
        <dbReference type="PROSITE" id="PS51819"/>
    </source>
</evidence>
<dbReference type="Proteomes" id="UP000007113">
    <property type="component" value="Chromosome"/>
</dbReference>
<keyword evidence="3" id="KW-1185">Reference proteome</keyword>
<dbReference type="AlphaFoldDB" id="G8NQY3"/>
<evidence type="ECO:0000313" key="2">
    <source>
        <dbReference type="EMBL" id="AEU34968.1"/>
    </source>
</evidence>
<organism evidence="2 3">
    <name type="scientific">Granulicella mallensis (strain ATCC BAA-1857 / DSM 23137 / MP5ACTX8)</name>
    <dbReference type="NCBI Taxonomy" id="682795"/>
    <lineage>
        <taxon>Bacteria</taxon>
        <taxon>Pseudomonadati</taxon>
        <taxon>Acidobacteriota</taxon>
        <taxon>Terriglobia</taxon>
        <taxon>Terriglobales</taxon>
        <taxon>Acidobacteriaceae</taxon>
        <taxon>Granulicella</taxon>
    </lineage>
</organism>
<keyword evidence="2" id="KW-0560">Oxidoreductase</keyword>
<dbReference type="HOGENOM" id="CLU_127639_0_0_0"/>